<keyword evidence="4" id="KW-1185">Reference proteome</keyword>
<accession>A0A914ZNI0</accession>
<proteinExistence type="predicted"/>
<dbReference type="SUPFAM" id="SSF51395">
    <property type="entry name" value="FMN-linked oxidoreductases"/>
    <property type="match status" value="1"/>
</dbReference>
<organism evidence="4 5">
    <name type="scientific">Parascaris univalens</name>
    <name type="common">Nematode worm</name>
    <dbReference type="NCBI Taxonomy" id="6257"/>
    <lineage>
        <taxon>Eukaryota</taxon>
        <taxon>Metazoa</taxon>
        <taxon>Ecdysozoa</taxon>
        <taxon>Nematoda</taxon>
        <taxon>Chromadorea</taxon>
        <taxon>Rhabditida</taxon>
        <taxon>Spirurina</taxon>
        <taxon>Ascaridomorpha</taxon>
        <taxon>Ascaridoidea</taxon>
        <taxon>Ascarididae</taxon>
        <taxon>Parascaris</taxon>
    </lineage>
</organism>
<dbReference type="WBParaSite" id="PgB06_g099_t04">
    <property type="protein sequence ID" value="PgB06_g099_t04"/>
    <property type="gene ID" value="PgB06_g099"/>
</dbReference>
<reference evidence="5" key="1">
    <citation type="submission" date="2022-11" db="UniProtKB">
        <authorList>
            <consortium name="WormBaseParasite"/>
        </authorList>
    </citation>
    <scope>IDENTIFICATION</scope>
</reference>
<evidence type="ECO:0000259" key="3">
    <source>
        <dbReference type="Pfam" id="PF00724"/>
    </source>
</evidence>
<dbReference type="GO" id="GO:0010181">
    <property type="term" value="F:FMN binding"/>
    <property type="evidence" value="ECO:0007669"/>
    <property type="project" value="InterPro"/>
</dbReference>
<dbReference type="Pfam" id="PF00724">
    <property type="entry name" value="Oxidored_FMN"/>
    <property type="match status" value="1"/>
</dbReference>
<dbReference type="PANTHER" id="PTHR43656:SF5">
    <property type="entry name" value="NADH:FLAVIN OXIDOREDUCTASE_NADH OXIDASE N-TERMINAL DOMAIN-CONTAINING PROTEIN"/>
    <property type="match status" value="1"/>
</dbReference>
<dbReference type="InterPro" id="IPR013785">
    <property type="entry name" value="Aldolase_TIM"/>
</dbReference>
<evidence type="ECO:0000313" key="4">
    <source>
        <dbReference type="Proteomes" id="UP000887569"/>
    </source>
</evidence>
<dbReference type="Gene3D" id="3.20.20.70">
    <property type="entry name" value="Aldolase class I"/>
    <property type="match status" value="1"/>
</dbReference>
<evidence type="ECO:0000313" key="5">
    <source>
        <dbReference type="WBParaSite" id="PgB06_g099_t04"/>
    </source>
</evidence>
<dbReference type="GO" id="GO:0016491">
    <property type="term" value="F:oxidoreductase activity"/>
    <property type="evidence" value="ECO:0007669"/>
    <property type="project" value="UniProtKB-KW"/>
</dbReference>
<dbReference type="AlphaFoldDB" id="A0A914ZNI0"/>
<sequence>SSRLSLRHLQMNDSREDERYKNDYVRVELLRSRIDFPIATNLSAKNKIMKAPMTEMLATFSWNDPSKNGLPNDQLLTLYKRWNDGGTAIIVTGCVAVTHNDLEGIGNAIVAKEVENGERREQFENLAATAIDGTLIIAQIIHPGRRAVTICDDHKPFDMNFVSIASLKDLVQRHVYAAEFLKTCGFHGVEINVSVDFALGQLVDASTNTRSDEYGGSLLNRTRILFEIIEGIRKRINDDKNFIVGMKMSSQNYSSAYDEEEFAQYCKQLDRIGLDYVTLTGGEYGSIKVIESAQRESTKQRQAFFAKFVTAVRVCMNMKDVRAFICGGLRSAEQMCEAINEGYCDGVAMAKPLAAEPDLSRRILNEEVSAAKKTLFEQFDYSTAKDAAGTQMWQIANKKPIFDLMNEHHVNAFRKALKEHEVKAKTFGAPLENFGYPKFEII</sequence>
<feature type="domain" description="NADH:flavin oxidoreductase/NADH oxidase N-terminal" evidence="3">
    <location>
        <begin position="43"/>
        <end position="363"/>
    </location>
</feature>
<protein>
    <submittedName>
        <fullName evidence="5">NADH:flavin oxidoreductase/NADH oxidase N-terminal domain-containing protein</fullName>
    </submittedName>
</protein>
<dbReference type="InterPro" id="IPR001155">
    <property type="entry name" value="OxRdtase_FMN_N"/>
</dbReference>
<keyword evidence="1" id="KW-0285">Flavoprotein</keyword>
<dbReference type="Proteomes" id="UP000887569">
    <property type="component" value="Unplaced"/>
</dbReference>
<dbReference type="PANTHER" id="PTHR43656">
    <property type="entry name" value="BINDING OXIDOREDUCTASE, PUTATIVE (AFU_ORTHOLOGUE AFUA_2G08260)-RELATED"/>
    <property type="match status" value="1"/>
</dbReference>
<keyword evidence="2" id="KW-0560">Oxidoreductase</keyword>
<evidence type="ECO:0000256" key="2">
    <source>
        <dbReference type="ARBA" id="ARBA00023002"/>
    </source>
</evidence>
<name>A0A914ZNI0_PARUN</name>
<evidence type="ECO:0000256" key="1">
    <source>
        <dbReference type="ARBA" id="ARBA00022630"/>
    </source>
</evidence>
<dbReference type="InterPro" id="IPR051799">
    <property type="entry name" value="NADH_flavin_oxidoreductase"/>
</dbReference>